<name>A0ACB9KEL1_BAUVA</name>
<reference evidence="1 2" key="1">
    <citation type="journal article" date="2022" name="DNA Res.">
        <title>Chromosomal-level genome assembly of the orchid tree Bauhinia variegata (Leguminosae; Cercidoideae) supports the allotetraploid origin hypothesis of Bauhinia.</title>
        <authorList>
            <person name="Zhong Y."/>
            <person name="Chen Y."/>
            <person name="Zheng D."/>
            <person name="Pang J."/>
            <person name="Liu Y."/>
            <person name="Luo S."/>
            <person name="Meng S."/>
            <person name="Qian L."/>
            <person name="Wei D."/>
            <person name="Dai S."/>
            <person name="Zhou R."/>
        </authorList>
    </citation>
    <scope>NUCLEOTIDE SEQUENCE [LARGE SCALE GENOMIC DNA]</scope>
    <source>
        <strain evidence="1">BV-YZ2020</strain>
    </source>
</reference>
<dbReference type="Proteomes" id="UP000828941">
    <property type="component" value="Chromosome 14"/>
</dbReference>
<keyword evidence="2" id="KW-1185">Reference proteome</keyword>
<sequence length="124" mass="13988">MRIFPPRSTQTTSSKLKSCLPTYTSLIHVLGIRNRMKETDDLFKIIRQRRLLPDLILIDGLCANGNTERALSILKEMDNMKIPPNGGLCKNQERERAEELLKEMVSKGITPDDSTCLSLIEAMG</sequence>
<comment type="caution">
    <text evidence="1">The sequence shown here is derived from an EMBL/GenBank/DDBJ whole genome shotgun (WGS) entry which is preliminary data.</text>
</comment>
<evidence type="ECO:0000313" key="1">
    <source>
        <dbReference type="EMBL" id="KAI4295594.1"/>
    </source>
</evidence>
<proteinExistence type="predicted"/>
<protein>
    <submittedName>
        <fullName evidence="1">Uncharacterized protein</fullName>
    </submittedName>
</protein>
<gene>
    <name evidence="1" type="ORF">L6164_035623</name>
</gene>
<dbReference type="EMBL" id="CM039439">
    <property type="protein sequence ID" value="KAI4295594.1"/>
    <property type="molecule type" value="Genomic_DNA"/>
</dbReference>
<evidence type="ECO:0000313" key="2">
    <source>
        <dbReference type="Proteomes" id="UP000828941"/>
    </source>
</evidence>
<accession>A0ACB9KEL1</accession>
<organism evidence="1 2">
    <name type="scientific">Bauhinia variegata</name>
    <name type="common">Purple orchid tree</name>
    <name type="synonym">Phanera variegata</name>
    <dbReference type="NCBI Taxonomy" id="167791"/>
    <lineage>
        <taxon>Eukaryota</taxon>
        <taxon>Viridiplantae</taxon>
        <taxon>Streptophyta</taxon>
        <taxon>Embryophyta</taxon>
        <taxon>Tracheophyta</taxon>
        <taxon>Spermatophyta</taxon>
        <taxon>Magnoliopsida</taxon>
        <taxon>eudicotyledons</taxon>
        <taxon>Gunneridae</taxon>
        <taxon>Pentapetalae</taxon>
        <taxon>rosids</taxon>
        <taxon>fabids</taxon>
        <taxon>Fabales</taxon>
        <taxon>Fabaceae</taxon>
        <taxon>Cercidoideae</taxon>
        <taxon>Cercideae</taxon>
        <taxon>Bauhiniinae</taxon>
        <taxon>Bauhinia</taxon>
    </lineage>
</organism>